<name>A0AAN1VQV2_TETHN</name>
<dbReference type="Pfam" id="PF18953">
    <property type="entry name" value="SAP_new25"/>
    <property type="match status" value="1"/>
</dbReference>
<organism evidence="1 2">
    <name type="scientific">Tetragenococcus halophilus (strain DSM 20338 / JCM 20259 / NCIMB 9735 / NBRC 12172)</name>
    <name type="common">Pediococcus halophilus</name>
    <dbReference type="NCBI Taxonomy" id="945021"/>
    <lineage>
        <taxon>Bacteria</taxon>
        <taxon>Bacillati</taxon>
        <taxon>Bacillota</taxon>
        <taxon>Bacilli</taxon>
        <taxon>Lactobacillales</taxon>
        <taxon>Enterococcaceae</taxon>
        <taxon>Tetragenococcus</taxon>
    </lineage>
</organism>
<dbReference type="EMBL" id="AP012046">
    <property type="protein sequence ID" value="BAK94383.1"/>
    <property type="molecule type" value="Genomic_DNA"/>
</dbReference>
<proteinExistence type="predicted"/>
<accession>A0AAN1VQV2</accession>
<dbReference type="RefSeq" id="WP_014124443.1">
    <property type="nucleotide sequence ID" value="NC_016052.1"/>
</dbReference>
<dbReference type="Proteomes" id="UP000002663">
    <property type="component" value="Chromosome"/>
</dbReference>
<dbReference type="KEGG" id="thl:TEH_10560"/>
<evidence type="ECO:0000313" key="1">
    <source>
        <dbReference type="EMBL" id="BAK94383.1"/>
    </source>
</evidence>
<evidence type="ECO:0000313" key="2">
    <source>
        <dbReference type="Proteomes" id="UP000002663"/>
    </source>
</evidence>
<gene>
    <name evidence="1" type="ordered locus">TEH_10560</name>
</gene>
<reference evidence="1 2" key="1">
    <citation type="submission" date="2011-01" db="EMBL/GenBank/DDBJ databases">
        <title>Whole genome sequence of Tetragenococcus halophilus NBRC 12172.</title>
        <authorList>
            <person name="Nakazawa H."/>
            <person name="Omata S."/>
            <person name="Koga C."/>
            <person name="Watanabe Y."/>
            <person name="Katano Y."/>
            <person name="Ito N."/>
            <person name="Tsukatani N."/>
            <person name="Ankai A."/>
            <person name="Oguchi A."/>
            <person name="Fukui S."/>
            <person name="Yashiro I."/>
            <person name="Kamata S."/>
            <person name="Hashimoto Y."/>
            <person name="Yamazaki J."/>
            <person name="Taguchi H."/>
            <person name="Tanaka A."/>
            <person name="Koyama T."/>
            <person name="Ichige A."/>
            <person name="Hanya Y."/>
            <person name="Tanikawa S."/>
            <person name="Yamazaki S."/>
            <person name="Fujita N."/>
        </authorList>
    </citation>
    <scope>NUCLEOTIDE SEQUENCE [LARGE SCALE GENOMIC DNA]</scope>
    <source>
        <strain evidence="2">DSM 20338 / JCM 20259 / NCIMB 9735 / NBRC 12172</strain>
    </source>
</reference>
<evidence type="ECO:0008006" key="3">
    <source>
        <dbReference type="Google" id="ProtNLM"/>
    </source>
</evidence>
<protein>
    <recommendedName>
        <fullName evidence="3">SAP domain-containing protein</fullName>
    </recommendedName>
</protein>
<dbReference type="AlphaFoldDB" id="A0AAN1VQV2"/>
<sequence length="89" mass="10620">MERPEFHNINSYNEFSKYYWYRSELEKICKQLGIDNTGTKQELNYTIMEYFNGHIIKKKKSKPSITNIDKVHLDTPLLKCGYFIFSSSL</sequence>